<feature type="compositionally biased region" description="Polar residues" evidence="1">
    <location>
        <begin position="458"/>
        <end position="467"/>
    </location>
</feature>
<protein>
    <submittedName>
        <fullName evidence="2">Uncharacterized protein</fullName>
    </submittedName>
</protein>
<proteinExistence type="predicted"/>
<dbReference type="AlphaFoldDB" id="G0TT26"/>
<dbReference type="EMBL" id="HE573019">
    <property type="protein sequence ID" value="CCC47107.1"/>
    <property type="molecule type" value="Genomic_DNA"/>
</dbReference>
<reference evidence="2" key="1">
    <citation type="journal article" date="2012" name="Proc. Natl. Acad. Sci. U.S.A.">
        <title>Antigenic diversity is generated by distinct evolutionary mechanisms in African trypanosome species.</title>
        <authorList>
            <person name="Jackson A.P."/>
            <person name="Berry A."/>
            <person name="Aslett M."/>
            <person name="Allison H.C."/>
            <person name="Burton P."/>
            <person name="Vavrova-Anderson J."/>
            <person name="Brown R."/>
            <person name="Browne H."/>
            <person name="Corton N."/>
            <person name="Hauser H."/>
            <person name="Gamble J."/>
            <person name="Gilderthorp R."/>
            <person name="Marcello L."/>
            <person name="McQuillan J."/>
            <person name="Otto T.D."/>
            <person name="Quail M.A."/>
            <person name="Sanders M.J."/>
            <person name="van Tonder A."/>
            <person name="Ginger M.L."/>
            <person name="Field M.C."/>
            <person name="Barry J.D."/>
            <person name="Hertz-Fowler C."/>
            <person name="Berriman M."/>
        </authorList>
    </citation>
    <scope>NUCLEOTIDE SEQUENCE</scope>
    <source>
        <strain evidence="2">Y486</strain>
    </source>
</reference>
<name>G0TT26_TRYVY</name>
<evidence type="ECO:0000256" key="1">
    <source>
        <dbReference type="SAM" id="MobiDB-lite"/>
    </source>
</evidence>
<organism evidence="2">
    <name type="scientific">Trypanosoma vivax (strain Y486)</name>
    <dbReference type="NCBI Taxonomy" id="1055687"/>
    <lineage>
        <taxon>Eukaryota</taxon>
        <taxon>Discoba</taxon>
        <taxon>Euglenozoa</taxon>
        <taxon>Kinetoplastea</taxon>
        <taxon>Metakinetoplastina</taxon>
        <taxon>Trypanosomatida</taxon>
        <taxon>Trypanosomatidae</taxon>
        <taxon>Trypanosoma</taxon>
        <taxon>Duttonella</taxon>
    </lineage>
</organism>
<accession>G0TT26</accession>
<gene>
    <name evidence="2" type="ORF">TVY486_0302940</name>
</gene>
<dbReference type="OMA" id="DCFERES"/>
<feature type="region of interest" description="Disordered" evidence="1">
    <location>
        <begin position="451"/>
        <end position="479"/>
    </location>
</feature>
<evidence type="ECO:0000313" key="2">
    <source>
        <dbReference type="EMBL" id="CCC47107.1"/>
    </source>
</evidence>
<dbReference type="VEuPathDB" id="TriTrypDB:TvY486_0302940"/>
<sequence>MMFGSSQPAFSSAPGTNAGVATGATPFFGAVPPGVVGAGATSFGSFGANKGFGITATPGGQPQIPPYKGIKGPGFSAEWPRLVNLSTIRDDVVFEDLPPPLQHHLIELHNFVQAEHTAKQFVKSFLADSVGPEPGAAASYRSLSKNLCRLLNGKNAVDGIRVDCFERESQSNRLGHILDKCEEEVHNYIKHVWEPMSEEDFTQRRTPSGSESSEPFFSALCEIQTYMKEVSSIVSELEAALLPDGRRRKVPGTDNDGKANAVLEQSRAALPHLSRFHAVSEPCEASAGSGSPAITNPVAQVNSSLNNELTALLNLATWTLQLHSRAEDARDLFVHMYGASEAEILFSQNQQRNAIGPKRPFALPLRSKAATKEDGHTTIGDIHRRSIGLDRLARVSSGERKMQYDVLLDRQRHVPLVGAPPTAPAGLNIPVASTAPAVTVGAAPTNFNTAPALLGSTAPPSSRTGTGEFSRHVGKKGRQ</sequence>